<dbReference type="GO" id="GO:0016757">
    <property type="term" value="F:glycosyltransferase activity"/>
    <property type="evidence" value="ECO:0007669"/>
    <property type="project" value="UniProtKB-KW"/>
</dbReference>
<keyword evidence="4 11" id="KW-0808">Transferase</keyword>
<feature type="domain" description="Glycosyltransferase 2-like" evidence="10">
    <location>
        <begin position="4"/>
        <end position="125"/>
    </location>
</feature>
<dbReference type="EC" id="2.4.1.266" evidence="6"/>
<dbReference type="AlphaFoldDB" id="A0A1I4JQ58"/>
<gene>
    <name evidence="11" type="ORF">SAMN04488054_103291</name>
</gene>
<evidence type="ECO:0000256" key="4">
    <source>
        <dbReference type="ARBA" id="ARBA00022679"/>
    </source>
</evidence>
<dbReference type="Proteomes" id="UP000199668">
    <property type="component" value="Unassembled WGS sequence"/>
</dbReference>
<comment type="cofactor">
    <cofactor evidence="1">
        <name>Mg(2+)</name>
        <dbReference type="ChEBI" id="CHEBI:18420"/>
    </cofactor>
</comment>
<keyword evidence="3" id="KW-0328">Glycosyltransferase</keyword>
<evidence type="ECO:0000256" key="3">
    <source>
        <dbReference type="ARBA" id="ARBA00022676"/>
    </source>
</evidence>
<dbReference type="InterPro" id="IPR029044">
    <property type="entry name" value="Nucleotide-diphossugar_trans"/>
</dbReference>
<dbReference type="RefSeq" id="WP_177195432.1">
    <property type="nucleotide sequence ID" value="NZ_FOTY01000003.1"/>
</dbReference>
<evidence type="ECO:0000256" key="8">
    <source>
        <dbReference type="ARBA" id="ARBA00048689"/>
    </source>
</evidence>
<dbReference type="InterPro" id="IPR050256">
    <property type="entry name" value="Glycosyltransferase_2"/>
</dbReference>
<evidence type="ECO:0000256" key="9">
    <source>
        <dbReference type="ARBA" id="ARBA00048997"/>
    </source>
</evidence>
<dbReference type="PANTHER" id="PTHR48090:SF10">
    <property type="entry name" value="GLUCOSYL-3-PHOSPHOGLYCERATE SYNTHASE"/>
    <property type="match status" value="1"/>
</dbReference>
<dbReference type="STRING" id="266892.SAMN04488054_103291"/>
<dbReference type="EMBL" id="FOTY01000003">
    <property type="protein sequence ID" value="SFL68699.1"/>
    <property type="molecule type" value="Genomic_DNA"/>
</dbReference>
<comment type="catalytic activity">
    <reaction evidence="8">
        <text>(2R)-3-phosphoglycerate + UDP-alpha-D-glucose = (2R)-2-O-(alpha-D-glucopyranosyl)-3-phospho-glycerate + UDP + H(+)</text>
        <dbReference type="Rhea" id="RHEA:31319"/>
        <dbReference type="ChEBI" id="CHEBI:15378"/>
        <dbReference type="ChEBI" id="CHEBI:58223"/>
        <dbReference type="ChEBI" id="CHEBI:58272"/>
        <dbReference type="ChEBI" id="CHEBI:58885"/>
        <dbReference type="ChEBI" id="CHEBI:62600"/>
        <dbReference type="EC" id="2.4.1.266"/>
    </reaction>
    <physiologicalReaction direction="left-to-right" evidence="8">
        <dbReference type="Rhea" id="RHEA:31320"/>
    </physiologicalReaction>
</comment>
<dbReference type="InterPro" id="IPR001173">
    <property type="entry name" value="Glyco_trans_2-like"/>
</dbReference>
<protein>
    <recommendedName>
        <fullName evidence="7">Glucosyl-3-phosphoglycerate synthase</fullName>
        <ecNumber evidence="6">2.4.1.266</ecNumber>
    </recommendedName>
</protein>
<dbReference type="SUPFAM" id="SSF53448">
    <property type="entry name" value="Nucleotide-diphospho-sugar transferases"/>
    <property type="match status" value="1"/>
</dbReference>
<evidence type="ECO:0000256" key="6">
    <source>
        <dbReference type="ARBA" id="ARBA00039022"/>
    </source>
</evidence>
<evidence type="ECO:0000313" key="12">
    <source>
        <dbReference type="Proteomes" id="UP000199668"/>
    </source>
</evidence>
<name>A0A1I4JQ58_9BACI</name>
<comment type="catalytic activity">
    <reaction evidence="9">
        <text>an NDP-alpha-D-glucose + (2R)-3-phosphoglycerate = (2R)-2-O-(alpha-D-glucopyranosyl)-3-phospho-glycerate + a ribonucleoside 5'-diphosphate + H(+)</text>
        <dbReference type="Rhea" id="RHEA:47244"/>
        <dbReference type="ChEBI" id="CHEBI:15378"/>
        <dbReference type="ChEBI" id="CHEBI:57930"/>
        <dbReference type="ChEBI" id="CHEBI:58272"/>
        <dbReference type="ChEBI" id="CHEBI:62600"/>
        <dbReference type="ChEBI" id="CHEBI:76533"/>
        <dbReference type="EC" id="2.4.1.266"/>
    </reaction>
    <physiologicalReaction direction="left-to-right" evidence="9">
        <dbReference type="Rhea" id="RHEA:47245"/>
    </physiologicalReaction>
</comment>
<dbReference type="CDD" id="cd04179">
    <property type="entry name" value="DPM_DPG-synthase_like"/>
    <property type="match status" value="1"/>
</dbReference>
<dbReference type="PANTHER" id="PTHR48090">
    <property type="entry name" value="UNDECAPRENYL-PHOSPHATE 4-DEOXY-4-FORMAMIDO-L-ARABINOSE TRANSFERASE-RELATED"/>
    <property type="match status" value="1"/>
</dbReference>
<evidence type="ECO:0000259" key="10">
    <source>
        <dbReference type="Pfam" id="PF00535"/>
    </source>
</evidence>
<evidence type="ECO:0000256" key="7">
    <source>
        <dbReference type="ARBA" id="ARBA00040894"/>
    </source>
</evidence>
<evidence type="ECO:0000256" key="1">
    <source>
        <dbReference type="ARBA" id="ARBA00001946"/>
    </source>
</evidence>
<accession>A0A1I4JQ58</accession>
<proteinExistence type="inferred from homology"/>
<dbReference type="Gene3D" id="3.90.550.10">
    <property type="entry name" value="Spore Coat Polysaccharide Biosynthesis Protein SpsA, Chain A"/>
    <property type="match status" value="1"/>
</dbReference>
<evidence type="ECO:0000256" key="2">
    <source>
        <dbReference type="ARBA" id="ARBA00006739"/>
    </source>
</evidence>
<reference evidence="11 12" key="1">
    <citation type="submission" date="2016-10" db="EMBL/GenBank/DDBJ databases">
        <authorList>
            <person name="de Groot N.N."/>
        </authorList>
    </citation>
    <scope>NUCLEOTIDE SEQUENCE [LARGE SCALE GENOMIC DNA]</scope>
    <source>
        <strain evidence="11 12">CGMCC 1.6134</strain>
    </source>
</reference>
<evidence type="ECO:0000313" key="11">
    <source>
        <dbReference type="EMBL" id="SFL68699.1"/>
    </source>
</evidence>
<sequence>MNVSVIIPAFNEEHHIRKTIHAVRQGGWAGEIIGVNDGSRDRTGRMLEQSCDTAISFIKNHGKTAAAKAGWMAASGDVIVTLDADLRESAVHGMALLEPLYLGTADLVIGTAHSRKQEGMGILKKRVQYVLKERCGLSLNMPLSGQRAFFRKHLDLFQHLKAERFGLETMMNLHAHETGLLIQEVEAPFIHQGKGAGLTGFIHRGRQWLEVERCLRKYGRSPSTPR</sequence>
<dbReference type="Pfam" id="PF00535">
    <property type="entry name" value="Glycos_transf_2"/>
    <property type="match status" value="1"/>
</dbReference>
<keyword evidence="12" id="KW-1185">Reference proteome</keyword>
<evidence type="ECO:0000256" key="5">
    <source>
        <dbReference type="ARBA" id="ARBA00022842"/>
    </source>
</evidence>
<organism evidence="11 12">
    <name type="scientific">Salibacterium qingdaonense</name>
    <dbReference type="NCBI Taxonomy" id="266892"/>
    <lineage>
        <taxon>Bacteria</taxon>
        <taxon>Bacillati</taxon>
        <taxon>Bacillota</taxon>
        <taxon>Bacilli</taxon>
        <taxon>Bacillales</taxon>
        <taxon>Bacillaceae</taxon>
    </lineage>
</organism>
<comment type="similarity">
    <text evidence="2">Belongs to the glycosyltransferase 2 family.</text>
</comment>
<keyword evidence="5" id="KW-0460">Magnesium</keyword>